<name>A0A3T1CYN5_9BACL</name>
<evidence type="ECO:0000313" key="4">
    <source>
        <dbReference type="EMBL" id="BBI30921.1"/>
    </source>
</evidence>
<feature type="domain" description="Cell wall hydrolase SleB" evidence="2">
    <location>
        <begin position="236"/>
        <end position="334"/>
    </location>
</feature>
<dbReference type="Proteomes" id="UP000289856">
    <property type="component" value="Chromosome"/>
</dbReference>
<evidence type="ECO:0000256" key="1">
    <source>
        <dbReference type="SAM" id="SignalP"/>
    </source>
</evidence>
<evidence type="ECO:0008006" key="6">
    <source>
        <dbReference type="Google" id="ProtNLM"/>
    </source>
</evidence>
<evidence type="ECO:0000259" key="2">
    <source>
        <dbReference type="Pfam" id="PF07486"/>
    </source>
</evidence>
<dbReference type="InterPro" id="IPR011105">
    <property type="entry name" value="Cell_wall_hydrolase_SleB"/>
</dbReference>
<proteinExistence type="predicted"/>
<feature type="signal peptide" evidence="1">
    <location>
        <begin position="1"/>
        <end position="34"/>
    </location>
</feature>
<dbReference type="Pfam" id="PF07486">
    <property type="entry name" value="Hydrolase_2"/>
    <property type="match status" value="1"/>
</dbReference>
<keyword evidence="1" id="KW-0732">Signal</keyword>
<protein>
    <recommendedName>
        <fullName evidence="6">Cell wall hydrolase</fullName>
    </recommendedName>
</protein>
<keyword evidence="5" id="KW-1185">Reference proteome</keyword>
<dbReference type="Gene3D" id="6.20.240.60">
    <property type="match status" value="1"/>
</dbReference>
<dbReference type="KEGG" id="cohn:KCTCHS21_03200"/>
<sequence>MSLGYKINKRIGKPIFIAFWALLLAVSLPLAATAAEEKASLADQIKIKLDGKDVKLTDSVKVKADRLYVPVTLLAKLFGAKVRWDAKNDEATVSSAHGDRIVLGDSVPVVYFNDERYLMEALPFQVDGKLYVPLREAVEMLHAKMAWEKKTQTVSLESVPLAVVTEEVDLTEISRQVDSSNRKLLARNGLTAEDAIKAGTKLRVVVPSILSNKAAPFTEKDLLLLAKITQVEAGQESYDSQLAVANVILNRVKDSRFPDTIRDVIYSGKQFPPAHNGLLDKSVPKADALRAAKDALNGKNNVEDAVYFFNPKVSKGEFWSSLTVIDTVGSHRFAK</sequence>
<feature type="domain" description="Copper amine oxidase-like N-terminal" evidence="3">
    <location>
        <begin position="49"/>
        <end position="155"/>
    </location>
</feature>
<dbReference type="Pfam" id="PF07833">
    <property type="entry name" value="Cu_amine_oxidN1"/>
    <property type="match status" value="1"/>
</dbReference>
<dbReference type="InterPro" id="IPR042047">
    <property type="entry name" value="SleB_dom1"/>
</dbReference>
<organism evidence="4 5">
    <name type="scientific">Cohnella abietis</name>
    <dbReference type="NCBI Taxonomy" id="2507935"/>
    <lineage>
        <taxon>Bacteria</taxon>
        <taxon>Bacillati</taxon>
        <taxon>Bacillota</taxon>
        <taxon>Bacilli</taxon>
        <taxon>Bacillales</taxon>
        <taxon>Paenibacillaceae</taxon>
        <taxon>Cohnella</taxon>
    </lineage>
</organism>
<dbReference type="Gene3D" id="1.10.10.2520">
    <property type="entry name" value="Cell wall hydrolase SleB, domain 1"/>
    <property type="match status" value="1"/>
</dbReference>
<dbReference type="GO" id="GO:0016787">
    <property type="term" value="F:hydrolase activity"/>
    <property type="evidence" value="ECO:0007669"/>
    <property type="project" value="InterPro"/>
</dbReference>
<reference evidence="4 5" key="1">
    <citation type="submission" date="2019-01" db="EMBL/GenBank/DDBJ databases">
        <title>Complete genome sequence of Cohnella hallensis HS21 isolated from Korean fir (Abies koreana) rhizospheric soil.</title>
        <authorList>
            <person name="Jiang L."/>
            <person name="Kang S.W."/>
            <person name="Kim S."/>
            <person name="Jung J."/>
            <person name="Kim C.Y."/>
            <person name="Kim D.H."/>
            <person name="Kim S.W."/>
            <person name="Lee J."/>
        </authorList>
    </citation>
    <scope>NUCLEOTIDE SEQUENCE [LARGE SCALE GENOMIC DNA]</scope>
    <source>
        <strain evidence="4 5">HS21</strain>
    </source>
</reference>
<gene>
    <name evidence="4" type="ORF">KCTCHS21_03200</name>
</gene>
<feature type="chain" id="PRO_5019218904" description="Cell wall hydrolase" evidence="1">
    <location>
        <begin position="35"/>
        <end position="335"/>
    </location>
</feature>
<dbReference type="SUPFAM" id="SSF55383">
    <property type="entry name" value="Copper amine oxidase, domain N"/>
    <property type="match status" value="1"/>
</dbReference>
<evidence type="ECO:0000313" key="5">
    <source>
        <dbReference type="Proteomes" id="UP000289856"/>
    </source>
</evidence>
<dbReference type="RefSeq" id="WP_130604822.1">
    <property type="nucleotide sequence ID" value="NZ_AP019400.1"/>
</dbReference>
<dbReference type="EMBL" id="AP019400">
    <property type="protein sequence ID" value="BBI30921.1"/>
    <property type="molecule type" value="Genomic_DNA"/>
</dbReference>
<dbReference type="InterPro" id="IPR036582">
    <property type="entry name" value="Mao_N_sf"/>
</dbReference>
<dbReference type="InterPro" id="IPR012854">
    <property type="entry name" value="Cu_amine_oxidase-like_N"/>
</dbReference>
<dbReference type="Gene3D" id="3.30.457.10">
    <property type="entry name" value="Copper amine oxidase-like, N-terminal domain"/>
    <property type="match status" value="1"/>
</dbReference>
<evidence type="ECO:0000259" key="3">
    <source>
        <dbReference type="Pfam" id="PF07833"/>
    </source>
</evidence>
<accession>A0A3T1CYN5</accession>
<dbReference type="OrthoDB" id="9785345at2"/>
<dbReference type="AlphaFoldDB" id="A0A3T1CYN5"/>